<comment type="caution">
    <text evidence="1">The sequence shown here is derived from an EMBL/GenBank/DDBJ whole genome shotgun (WGS) entry which is preliminary data.</text>
</comment>
<dbReference type="InterPro" id="IPR007433">
    <property type="entry name" value="DUF481"/>
</dbReference>
<sequence>MLELNVSKIWLLGATLLSPTLTYAQDTSPSEELPSPLTSEIEFGYQSHSGNSESQALNSRLDLEYISGRYRTSGEWKFYLLYKDGEEDKRQSTYSFQSDYKLSAKTYLYGSFKGIDSRYSAYFKDYTFSGGLGYQFSNTDELVLELEFGPGFRYQEPNKDEIDDDDIIFPDIVEEPIFQGSMNSSWQALDNLAVGANITVIAGRSNTRTDSELSVTNNITDDIALKIAHNRQYHDKVPDGLAKADSIFSVNLLFLF</sequence>
<gene>
    <name evidence="1" type="ORF">DZ860_22160</name>
</gene>
<evidence type="ECO:0000313" key="2">
    <source>
        <dbReference type="Proteomes" id="UP000273252"/>
    </source>
</evidence>
<name>A0A3A6QB06_9VIBR</name>
<evidence type="ECO:0000313" key="1">
    <source>
        <dbReference type="EMBL" id="RJX65253.1"/>
    </source>
</evidence>
<keyword evidence="2" id="KW-1185">Reference proteome</keyword>
<dbReference type="Pfam" id="PF04338">
    <property type="entry name" value="DUF481"/>
    <property type="match status" value="1"/>
</dbReference>
<proteinExistence type="predicted"/>
<accession>A0A3A6QB06</accession>
<protein>
    <submittedName>
        <fullName evidence="1">DUF481 domain-containing protein</fullName>
    </submittedName>
</protein>
<dbReference type="Proteomes" id="UP000273252">
    <property type="component" value="Unassembled WGS sequence"/>
</dbReference>
<organism evidence="1 2">
    <name type="scientific">Vibrio sinensis</name>
    <dbReference type="NCBI Taxonomy" id="2302434"/>
    <lineage>
        <taxon>Bacteria</taxon>
        <taxon>Pseudomonadati</taxon>
        <taxon>Pseudomonadota</taxon>
        <taxon>Gammaproteobacteria</taxon>
        <taxon>Vibrionales</taxon>
        <taxon>Vibrionaceae</taxon>
        <taxon>Vibrio</taxon>
    </lineage>
</organism>
<dbReference type="AlphaFoldDB" id="A0A3A6QB06"/>
<reference evidence="1 2" key="1">
    <citation type="submission" date="2018-08" db="EMBL/GenBank/DDBJ databases">
        <title>Vibrio isolated from the Eastern China Marginal Seas.</title>
        <authorList>
            <person name="Li Y."/>
        </authorList>
    </citation>
    <scope>NUCLEOTIDE SEQUENCE [LARGE SCALE GENOMIC DNA]</scope>
    <source>
        <strain evidence="1 2">BEI233</strain>
    </source>
</reference>
<dbReference type="OrthoDB" id="7625761at2"/>
<dbReference type="EMBL" id="QVMU01000037">
    <property type="protein sequence ID" value="RJX65253.1"/>
    <property type="molecule type" value="Genomic_DNA"/>
</dbReference>